<feature type="compositionally biased region" description="Polar residues" evidence="1">
    <location>
        <begin position="116"/>
        <end position="127"/>
    </location>
</feature>
<dbReference type="RefSeq" id="XP_037171083.1">
    <property type="nucleotide sequence ID" value="XM_037302504.1"/>
</dbReference>
<feature type="region of interest" description="Disordered" evidence="1">
    <location>
        <begin position="201"/>
        <end position="233"/>
    </location>
</feature>
<dbReference type="Proteomes" id="UP000578531">
    <property type="component" value="Unassembled WGS sequence"/>
</dbReference>
<feature type="region of interest" description="Disordered" evidence="1">
    <location>
        <begin position="112"/>
        <end position="178"/>
    </location>
</feature>
<proteinExistence type="predicted"/>
<evidence type="ECO:0000256" key="1">
    <source>
        <dbReference type="SAM" id="MobiDB-lite"/>
    </source>
</evidence>
<dbReference type="EMBL" id="JACCJC010000001">
    <property type="protein sequence ID" value="KAF6241843.1"/>
    <property type="molecule type" value="Genomic_DNA"/>
</dbReference>
<evidence type="ECO:0000313" key="3">
    <source>
        <dbReference type="Proteomes" id="UP000578531"/>
    </source>
</evidence>
<sequence>MENNPSVELARLVGVVIGICGRKRALLRSPKPPRVLGCMVSSHRVSLPREGHTRVKMFAILMPGYLYALPLKRSASYKGQERQTVSTTALWPALGIRTTTFLQTYIEVSHLHKETQQPPSHLQQSHLSRAVESRQGRLSQHIPQNNDSSSKYSPIRKNAHSPTPYLPSKTPNGDQPSKATNEKILIAQRFKLDLEAAHADEAASQSLSPLGLVPGYPDSKRHTQTISRSCWQT</sequence>
<reference evidence="2 3" key="1">
    <citation type="journal article" date="2020" name="Genomics">
        <title>Complete, high-quality genomes from long-read metagenomic sequencing of two wolf lichen thalli reveals enigmatic genome architecture.</title>
        <authorList>
            <person name="McKenzie S.K."/>
            <person name="Walston R.F."/>
            <person name="Allen J.L."/>
        </authorList>
    </citation>
    <scope>NUCLEOTIDE SEQUENCE [LARGE SCALE GENOMIC DNA]</scope>
    <source>
        <strain evidence="2">WasteWater2</strain>
    </source>
</reference>
<organism evidence="2 3">
    <name type="scientific">Letharia columbiana</name>
    <dbReference type="NCBI Taxonomy" id="112416"/>
    <lineage>
        <taxon>Eukaryota</taxon>
        <taxon>Fungi</taxon>
        <taxon>Dikarya</taxon>
        <taxon>Ascomycota</taxon>
        <taxon>Pezizomycotina</taxon>
        <taxon>Lecanoromycetes</taxon>
        <taxon>OSLEUM clade</taxon>
        <taxon>Lecanoromycetidae</taxon>
        <taxon>Lecanorales</taxon>
        <taxon>Lecanorineae</taxon>
        <taxon>Parmeliaceae</taxon>
        <taxon>Letharia</taxon>
    </lineage>
</organism>
<name>A0A8H6LAI8_9LECA</name>
<accession>A0A8H6LAI8</accession>
<evidence type="ECO:0000313" key="2">
    <source>
        <dbReference type="EMBL" id="KAF6241843.1"/>
    </source>
</evidence>
<dbReference type="AlphaFoldDB" id="A0A8H6LAI8"/>
<comment type="caution">
    <text evidence="2">The sequence shown here is derived from an EMBL/GenBank/DDBJ whole genome shotgun (WGS) entry which is preliminary data.</text>
</comment>
<feature type="compositionally biased region" description="Polar residues" evidence="1">
    <location>
        <begin position="169"/>
        <end position="178"/>
    </location>
</feature>
<feature type="compositionally biased region" description="Polar residues" evidence="1">
    <location>
        <begin position="136"/>
        <end position="152"/>
    </location>
</feature>
<gene>
    <name evidence="2" type="ORF">HO173_000555</name>
</gene>
<keyword evidence="3" id="KW-1185">Reference proteome</keyword>
<protein>
    <submittedName>
        <fullName evidence="2">Uncharacterized protein</fullName>
    </submittedName>
</protein>
<feature type="compositionally biased region" description="Polar residues" evidence="1">
    <location>
        <begin position="224"/>
        <end position="233"/>
    </location>
</feature>
<dbReference type="GeneID" id="59282234"/>